<proteinExistence type="predicted"/>
<feature type="transmembrane region" description="Helical" evidence="6">
    <location>
        <begin position="388"/>
        <end position="410"/>
    </location>
</feature>
<evidence type="ECO:0000256" key="2">
    <source>
        <dbReference type="ARBA" id="ARBA00022448"/>
    </source>
</evidence>
<feature type="transmembrane region" description="Helical" evidence="6">
    <location>
        <begin position="175"/>
        <end position="194"/>
    </location>
</feature>
<evidence type="ECO:0000313" key="8">
    <source>
        <dbReference type="Proteomes" id="UP000241885"/>
    </source>
</evidence>
<keyword evidence="5 6" id="KW-0472">Membrane</keyword>
<dbReference type="Pfam" id="PF03092">
    <property type="entry name" value="BT1"/>
    <property type="match status" value="1"/>
</dbReference>
<dbReference type="InterPro" id="IPR039309">
    <property type="entry name" value="BT1"/>
</dbReference>
<dbReference type="EMBL" id="CP028339">
    <property type="protein sequence ID" value="AVR89202.1"/>
    <property type="molecule type" value="Genomic_DNA"/>
</dbReference>
<evidence type="ECO:0000313" key="7">
    <source>
        <dbReference type="EMBL" id="AVR89202.1"/>
    </source>
</evidence>
<feature type="transmembrane region" description="Helical" evidence="6">
    <location>
        <begin position="92"/>
        <end position="111"/>
    </location>
</feature>
<feature type="transmembrane region" description="Helical" evidence="6">
    <location>
        <begin position="514"/>
        <end position="536"/>
    </location>
</feature>
<evidence type="ECO:0000256" key="3">
    <source>
        <dbReference type="ARBA" id="ARBA00022692"/>
    </source>
</evidence>
<comment type="subcellular location">
    <subcellularLocation>
        <location evidence="1">Membrane</location>
        <topology evidence="1">Multi-pass membrane protein</topology>
    </subcellularLocation>
</comment>
<organism evidence="7 8">
    <name type="scientific">Thauera aromatica K172</name>
    <dbReference type="NCBI Taxonomy" id="44139"/>
    <lineage>
        <taxon>Bacteria</taxon>
        <taxon>Pseudomonadati</taxon>
        <taxon>Pseudomonadota</taxon>
        <taxon>Betaproteobacteria</taxon>
        <taxon>Rhodocyclales</taxon>
        <taxon>Zoogloeaceae</taxon>
        <taxon>Thauera</taxon>
    </lineage>
</organism>
<feature type="transmembrane region" description="Helical" evidence="6">
    <location>
        <begin position="28"/>
        <end position="48"/>
    </location>
</feature>
<evidence type="ECO:0000256" key="1">
    <source>
        <dbReference type="ARBA" id="ARBA00004141"/>
    </source>
</evidence>
<feature type="transmembrane region" description="Helical" evidence="6">
    <location>
        <begin position="269"/>
        <end position="289"/>
    </location>
</feature>
<dbReference type="Proteomes" id="UP000241885">
    <property type="component" value="Chromosome"/>
</dbReference>
<sequence>MPNAVFRWIDRNLLELGREMRLSFLPPLMVYCAAGVSGLTGIVGTFFVKDYLGLSAAFLAALGFWAGIPWALKMPIGHLVDLMWRHKAGLVYFGALLIAASLAIMIGLIGHPDAMRALMPVEAWFVLSVLLSPVGYVMQDAVADAMTVEAVPRLDEYGQPIPADSVRLMHTTMQMLGRVAIIGGTVLVSLANVVMFQGSEGLPEADKVAIYLRIYELALIIPLLSVSGVLLGGFLKRREARRLAALGRSRTEIDRLLHEPEEKTAPNGWILGGSAVFVALTVGIGLSGIEYGQEIIFATSFTIISLMIARLLRELSTEAARTLLGTVIVIFAFRALPGPGAGASWWMIDELGFDQSFLSRLDLITSTLTLAGLFLFRRFMAEKSIADIVIFLTIASTLLSLPIIGMYHGLHEWTAAHSGGIVDARFIAIANTALESPLGQVSMVPMLAWIANSAPPHLKATFFAVMASFTNLALSASQLGTKYLNQLYTIAREIRDAASGVITIPADYAELGSLLVTVTLLGLLLPLAAIGLTRLAGLRSA</sequence>
<dbReference type="OrthoDB" id="9764193at2"/>
<reference evidence="7 8" key="1">
    <citation type="submission" date="2018-03" db="EMBL/GenBank/DDBJ databases">
        <title>Complete genome sequence of Thauera aromatica, a model organism for studying aromatic compound degradation under denitrifying conditions.</title>
        <authorList>
            <person name="Lo H.-Y."/>
            <person name="Goris T."/>
            <person name="Boll M."/>
            <person name="Mueller J.A."/>
        </authorList>
    </citation>
    <scope>NUCLEOTIDE SEQUENCE [LARGE SCALE GENOMIC DNA]</scope>
    <source>
        <strain evidence="7 8">K172</strain>
    </source>
</reference>
<feature type="transmembrane region" description="Helical" evidence="6">
    <location>
        <begin position="357"/>
        <end position="376"/>
    </location>
</feature>
<keyword evidence="3 6" id="KW-0812">Transmembrane</keyword>
<gene>
    <name evidence="7" type="ORF">Tharo_2305</name>
</gene>
<protein>
    <submittedName>
        <fullName evidence="7">Folate transporter</fullName>
    </submittedName>
</protein>
<feature type="transmembrane region" description="Helical" evidence="6">
    <location>
        <begin position="214"/>
        <end position="235"/>
    </location>
</feature>
<evidence type="ECO:0000256" key="4">
    <source>
        <dbReference type="ARBA" id="ARBA00022989"/>
    </source>
</evidence>
<feature type="transmembrane region" description="Helical" evidence="6">
    <location>
        <begin position="319"/>
        <end position="337"/>
    </location>
</feature>
<dbReference type="AlphaFoldDB" id="A0A2R4BPQ7"/>
<accession>A0A2R4BPQ7</accession>
<dbReference type="KEGG" id="tak:Tharo_2305"/>
<dbReference type="PANTHER" id="PTHR31585">
    <property type="entry name" value="FOLATE-BIOPTERIN TRANSPORTER 1, CHLOROPLASTIC"/>
    <property type="match status" value="1"/>
</dbReference>
<keyword evidence="4 6" id="KW-1133">Transmembrane helix</keyword>
<evidence type="ECO:0000256" key="6">
    <source>
        <dbReference type="SAM" id="Phobius"/>
    </source>
</evidence>
<feature type="transmembrane region" description="Helical" evidence="6">
    <location>
        <begin position="295"/>
        <end position="312"/>
    </location>
</feature>
<keyword evidence="2" id="KW-0813">Transport</keyword>
<keyword evidence="8" id="KW-1185">Reference proteome</keyword>
<dbReference type="GO" id="GO:0016020">
    <property type="term" value="C:membrane"/>
    <property type="evidence" value="ECO:0007669"/>
    <property type="project" value="UniProtKB-SubCell"/>
</dbReference>
<dbReference type="PANTHER" id="PTHR31585:SF5">
    <property type="entry name" value="RNA-BINDING S4 DOMAIN-CONTAINING PROTEIN"/>
    <property type="match status" value="1"/>
</dbReference>
<name>A0A2R4BPQ7_THAAR</name>
<evidence type="ECO:0000256" key="5">
    <source>
        <dbReference type="ARBA" id="ARBA00023136"/>
    </source>
</evidence>
<feature type="transmembrane region" description="Helical" evidence="6">
    <location>
        <begin position="54"/>
        <end position="72"/>
    </location>
</feature>